<organism evidence="1 2">
    <name type="scientific">Rhodoferax antarcticus ANT.BR</name>
    <dbReference type="NCBI Taxonomy" id="1111071"/>
    <lineage>
        <taxon>Bacteria</taxon>
        <taxon>Pseudomonadati</taxon>
        <taxon>Pseudomonadota</taxon>
        <taxon>Betaproteobacteria</taxon>
        <taxon>Burkholderiales</taxon>
        <taxon>Comamonadaceae</taxon>
        <taxon>Rhodoferax</taxon>
    </lineage>
</organism>
<name>A0A1Q8YAA0_9BURK</name>
<protein>
    <submittedName>
        <fullName evidence="1">Uncharacterized protein</fullName>
    </submittedName>
</protein>
<reference evidence="1 2" key="1">
    <citation type="submission" date="2017-01" db="EMBL/GenBank/DDBJ databases">
        <title>Genome sequence of Rhodoferax antarcticus ANT.BR, a psychrophilic purple nonsulfur bacterium from an Antarctic microbial mat.</title>
        <authorList>
            <person name="Baker J."/>
            <person name="Riester C."/>
            <person name="Skinner B."/>
            <person name="Newell A."/>
            <person name="Swingley W."/>
            <person name="Madigan M."/>
            <person name="Jung D."/>
            <person name="Asao M."/>
            <person name="Chen M."/>
            <person name="Loughlin P."/>
            <person name="Pan H."/>
            <person name="Lin S."/>
            <person name="Li N."/>
            <person name="Shaw J."/>
            <person name="Prado M."/>
            <person name="Sherman C."/>
            <person name="Li X."/>
            <person name="Tang J."/>
            <person name="Blankenship R."/>
            <person name="Zhao T."/>
            <person name="Touchman J."/>
            <person name="Sattley M."/>
        </authorList>
    </citation>
    <scope>NUCLEOTIDE SEQUENCE [LARGE SCALE GENOMIC DNA]</scope>
    <source>
        <strain evidence="1 2">ANT.BR</strain>
    </source>
</reference>
<proteinExistence type="predicted"/>
<dbReference type="Proteomes" id="UP000185911">
    <property type="component" value="Unassembled WGS sequence"/>
</dbReference>
<keyword evidence="2" id="KW-1185">Reference proteome</keyword>
<gene>
    <name evidence="1" type="ORF">BLL52_3719</name>
</gene>
<accession>A0A1Q8YAA0</accession>
<sequence>MRILQHVLLELAKSQCRNKRLFKPFSASDTFRSLAGANRFNLHNQFSADACTTTHKIGVGRVAQRTPCPVCQFTPSMKERTDCRCFFEKQH</sequence>
<evidence type="ECO:0000313" key="1">
    <source>
        <dbReference type="EMBL" id="OLP04903.1"/>
    </source>
</evidence>
<dbReference type="EMBL" id="MSYM01000018">
    <property type="protein sequence ID" value="OLP04903.1"/>
    <property type="molecule type" value="Genomic_DNA"/>
</dbReference>
<dbReference type="AlphaFoldDB" id="A0A1Q8YAA0"/>
<evidence type="ECO:0000313" key="2">
    <source>
        <dbReference type="Proteomes" id="UP000185911"/>
    </source>
</evidence>
<comment type="caution">
    <text evidence="1">The sequence shown here is derived from an EMBL/GenBank/DDBJ whole genome shotgun (WGS) entry which is preliminary data.</text>
</comment>